<dbReference type="PANTHER" id="PTHR13859">
    <property type="entry name" value="ATROPHIN-RELATED"/>
    <property type="match status" value="1"/>
</dbReference>
<protein>
    <recommendedName>
        <fullName evidence="9">SANT domain-containing protein</fullName>
    </recommendedName>
</protein>
<keyword evidence="3" id="KW-0804">Transcription</keyword>
<feature type="domain" description="DUF7952" evidence="6">
    <location>
        <begin position="104"/>
        <end position="234"/>
    </location>
</feature>
<organism evidence="7 8">
    <name type="scientific">Cinchona calisaya</name>
    <dbReference type="NCBI Taxonomy" id="153742"/>
    <lineage>
        <taxon>Eukaryota</taxon>
        <taxon>Viridiplantae</taxon>
        <taxon>Streptophyta</taxon>
        <taxon>Embryophyta</taxon>
        <taxon>Tracheophyta</taxon>
        <taxon>Spermatophyta</taxon>
        <taxon>Magnoliopsida</taxon>
        <taxon>eudicotyledons</taxon>
        <taxon>Gunneridae</taxon>
        <taxon>Pentapetalae</taxon>
        <taxon>asterids</taxon>
        <taxon>lamiids</taxon>
        <taxon>Gentianales</taxon>
        <taxon>Rubiaceae</taxon>
        <taxon>Cinchonoideae</taxon>
        <taxon>Cinchoneae</taxon>
        <taxon>Cinchona</taxon>
    </lineage>
</organism>
<dbReference type="InterPro" id="IPR056067">
    <property type="entry name" value="DUF7650"/>
</dbReference>
<reference evidence="7 8" key="1">
    <citation type="submission" date="2024-11" db="EMBL/GenBank/DDBJ databases">
        <title>A near-complete genome assembly of Cinchona calisaya.</title>
        <authorList>
            <person name="Lian D.C."/>
            <person name="Zhao X.W."/>
            <person name="Wei L."/>
        </authorList>
    </citation>
    <scope>NUCLEOTIDE SEQUENCE [LARGE SCALE GENOMIC DNA]</scope>
    <source>
        <tissue evidence="7">Nenye</tissue>
    </source>
</reference>
<dbReference type="Gene3D" id="1.10.10.60">
    <property type="entry name" value="Homeodomain-like"/>
    <property type="match status" value="1"/>
</dbReference>
<evidence type="ECO:0000313" key="8">
    <source>
        <dbReference type="Proteomes" id="UP001630127"/>
    </source>
</evidence>
<evidence type="ECO:0000259" key="5">
    <source>
        <dbReference type="Pfam" id="PF24662"/>
    </source>
</evidence>
<evidence type="ECO:0008006" key="9">
    <source>
        <dbReference type="Google" id="ProtNLM"/>
    </source>
</evidence>
<dbReference type="EMBL" id="JBJUIK010000002">
    <property type="protein sequence ID" value="KAL3534122.1"/>
    <property type="molecule type" value="Genomic_DNA"/>
</dbReference>
<proteinExistence type="predicted"/>
<gene>
    <name evidence="7" type="ORF">ACH5RR_002583</name>
</gene>
<dbReference type="GO" id="GO:0005634">
    <property type="term" value="C:nucleus"/>
    <property type="evidence" value="ECO:0007669"/>
    <property type="project" value="UniProtKB-SubCell"/>
</dbReference>
<keyword evidence="4" id="KW-0539">Nucleus</keyword>
<evidence type="ECO:0000256" key="2">
    <source>
        <dbReference type="ARBA" id="ARBA00023015"/>
    </source>
</evidence>
<evidence type="ECO:0000256" key="1">
    <source>
        <dbReference type="ARBA" id="ARBA00004123"/>
    </source>
</evidence>
<dbReference type="Pfam" id="PF25826">
    <property type="entry name" value="DUF7952"/>
    <property type="match status" value="1"/>
</dbReference>
<dbReference type="Pfam" id="PF24662">
    <property type="entry name" value="DUF7650"/>
    <property type="match status" value="1"/>
</dbReference>
<comment type="caution">
    <text evidence="7">The sequence shown here is derived from an EMBL/GenBank/DDBJ whole genome shotgun (WGS) entry which is preliminary data.</text>
</comment>
<evidence type="ECO:0000256" key="3">
    <source>
        <dbReference type="ARBA" id="ARBA00023163"/>
    </source>
</evidence>
<evidence type="ECO:0000259" key="6">
    <source>
        <dbReference type="Pfam" id="PF25826"/>
    </source>
</evidence>
<accession>A0ABD3ASD7</accession>
<keyword evidence="2" id="KW-0805">Transcription regulation</keyword>
<keyword evidence="8" id="KW-1185">Reference proteome</keyword>
<dbReference type="InterPro" id="IPR057712">
    <property type="entry name" value="DUF7952"/>
</dbReference>
<dbReference type="AlphaFoldDB" id="A0ABD3ASD7"/>
<sequence>MDSMYSNENSFETFGEKHIFPRVGDNYQAEIPKLVQKSQYNLFIAKNEADTENGRDLPIPRYAVRQDHETLREEHAEELEERMVQCKFLENYSIFPGCATGILWNDLEKKCFLLGLYIFEKDFVQLRRFLERKTMGDILSFYYGEFYLSHEYCRWSKSRKMRSRRGVFGQNIFTGLRQQELLSRLLPRVSKECNKALIEVSKTFAKQKMSLEEYVFSLRAMVGMSLLVEVVGIGEGKQDLTCMAFEHLRSNNEQTREVQCSSLTYNEIIEFLTGDDYRLMSKAQSKNLFWESVWPRLFARGWHIEEPIKDQVYDNSAGSKNPLVFLVPGVKKFSRSRLVKANHYFDSIDDVLRKVASEPELIELENELVDKKKNKEESECNKMPNRRGGRFNRVSDHGMKLTIVDSRLEDAEETYKVMDLRSLANEFSSKFSIGNSCYFSDHEEDSSEVFVDHTIILPNKREDLDASSNVSNNILSIGDKLTLASSSKGIPNERVEQDISYPQQGFQNPILNIDLNIPLAPIDFENELETSPDIIISEQQQPNMNPQRRSTINRYSPTKRALEAIAHDYYMVKRRPKNKEASSRENLTHCDLDDVLVGHKEYVSPNLEATLWISYSRS</sequence>
<dbReference type="Proteomes" id="UP001630127">
    <property type="component" value="Unassembled WGS sequence"/>
</dbReference>
<evidence type="ECO:0000256" key="4">
    <source>
        <dbReference type="ARBA" id="ARBA00023242"/>
    </source>
</evidence>
<dbReference type="PANTHER" id="PTHR13859:SF11">
    <property type="entry name" value="GRUNGE, ISOFORM J"/>
    <property type="match status" value="1"/>
</dbReference>
<feature type="domain" description="DUF7650" evidence="5">
    <location>
        <begin position="266"/>
        <end position="359"/>
    </location>
</feature>
<name>A0ABD3ASD7_9GENT</name>
<evidence type="ECO:0000313" key="7">
    <source>
        <dbReference type="EMBL" id="KAL3534122.1"/>
    </source>
</evidence>
<comment type="subcellular location">
    <subcellularLocation>
        <location evidence="1">Nucleus</location>
    </subcellularLocation>
</comment>